<dbReference type="InterPro" id="IPR027417">
    <property type="entry name" value="P-loop_NTPase"/>
</dbReference>
<evidence type="ECO:0000256" key="7">
    <source>
        <dbReference type="SAM" id="MobiDB-lite"/>
    </source>
</evidence>
<organism evidence="12 13">
    <name type="scientific">Croceicoccus marinus</name>
    <dbReference type="NCBI Taxonomy" id="450378"/>
    <lineage>
        <taxon>Bacteria</taxon>
        <taxon>Pseudomonadati</taxon>
        <taxon>Pseudomonadota</taxon>
        <taxon>Alphaproteobacteria</taxon>
        <taxon>Sphingomonadales</taxon>
        <taxon>Erythrobacteraceae</taxon>
        <taxon>Croceicoccus</taxon>
    </lineage>
</organism>
<dbReference type="PROSITE" id="PS50990">
    <property type="entry name" value="PEPTIDASE_C39"/>
    <property type="match status" value="1"/>
</dbReference>
<evidence type="ECO:0000256" key="4">
    <source>
        <dbReference type="ARBA" id="ARBA00022840"/>
    </source>
</evidence>
<feature type="transmembrane region" description="Helical" evidence="8">
    <location>
        <begin position="177"/>
        <end position="197"/>
    </location>
</feature>
<dbReference type="GO" id="GO:0005524">
    <property type="term" value="F:ATP binding"/>
    <property type="evidence" value="ECO:0007669"/>
    <property type="project" value="UniProtKB-KW"/>
</dbReference>
<evidence type="ECO:0000313" key="12">
    <source>
        <dbReference type="EMBL" id="QNE06743.1"/>
    </source>
</evidence>
<reference evidence="12 13" key="1">
    <citation type="submission" date="2020-08" db="EMBL/GenBank/DDBJ databases">
        <authorList>
            <person name="Liu G."/>
            <person name="Sun C."/>
        </authorList>
    </citation>
    <scope>NUCLEOTIDE SEQUENCE [LARGE SCALE GENOMIC DNA]</scope>
    <source>
        <strain evidence="12 13">OT19</strain>
    </source>
</reference>
<dbReference type="InterPro" id="IPR017750">
    <property type="entry name" value="ATPase_T1SS"/>
</dbReference>
<keyword evidence="5 8" id="KW-1133">Transmembrane helix</keyword>
<dbReference type="PROSITE" id="PS50893">
    <property type="entry name" value="ABC_TRANSPORTER_2"/>
    <property type="match status" value="1"/>
</dbReference>
<keyword evidence="6 8" id="KW-0472">Membrane</keyword>
<name>A0A7G6VYC8_9SPHN</name>
<evidence type="ECO:0000256" key="2">
    <source>
        <dbReference type="ARBA" id="ARBA00022692"/>
    </source>
</evidence>
<dbReference type="GO" id="GO:0016887">
    <property type="term" value="F:ATP hydrolysis activity"/>
    <property type="evidence" value="ECO:0007669"/>
    <property type="project" value="InterPro"/>
</dbReference>
<sequence length="725" mass="79025">MADSPAADSQRGPAASDPSRTSALAADPLIACLARVARHFDTPFAPATLHSSLAMGADGLLPWHQTGPALELLGLNYEERRARKLPLDASLFPMIVRMPDGALTLLLERNDSDVLAWHPAPGDEHWEPADRYAASQALTLLSVEGDPTAMRDAGQPWHRKARQHWFWSEITKRRREFWPVLLASVVINLLAVALPIFTMNVYDRVIPNRADASLWVLAIGVLIGFALEFALRRARTDVLDGISRDLDISLSQKIYSRVMATPLAEKSGHTGNLVARVSEYSVLRDFFASTTVVLVVDVAFLFIFVAFIAIIAGPLAFVPILAITGMGLLGLYLQRKAADAARDAQADYGLQQTQLVESIAGLETLKSIAGEGEMLGRWRRLSDMASRSQKRLREVNSTAIGAASTFQQFSTIALVIGGYYLFDAGVITMGAIIAIVMLSSRALAPAGQLAYLLTRWRQARETLDSIERLWDQADERRMGSTSLPPQVRSASVELRDVSFTYPGANTASLSGINLTIRPGERIAIVGRVAAGKSTLGRIISGLFEPSAGAMLVDGIDSHQYRPHDLRREFRFVAQDSNLFSGTIKDNLSLASSRASEEQLIAALRKVGADRYLSRDAGGFDRPVGEGGRQLSGGQRNFLALARAFVEPSKLLFLDEPTGAMDAQTERLFIQCLSQNLTPDQTLIVSTHRPALFQLCERVIVIDGGRIAADGPKEEVIKSVGMRTDG</sequence>
<keyword evidence="3" id="KW-0547">Nucleotide-binding</keyword>
<comment type="subcellular location">
    <subcellularLocation>
        <location evidence="1">Cell membrane</location>
        <topology evidence="1">Multi-pass membrane protein</topology>
    </subcellularLocation>
</comment>
<dbReference type="Pfam" id="PF00005">
    <property type="entry name" value="ABC_tran"/>
    <property type="match status" value="1"/>
</dbReference>
<dbReference type="InterPro" id="IPR003439">
    <property type="entry name" value="ABC_transporter-like_ATP-bd"/>
</dbReference>
<dbReference type="SUPFAM" id="SSF52540">
    <property type="entry name" value="P-loop containing nucleoside triphosphate hydrolases"/>
    <property type="match status" value="1"/>
</dbReference>
<dbReference type="PROSITE" id="PS50929">
    <property type="entry name" value="ABC_TM1F"/>
    <property type="match status" value="1"/>
</dbReference>
<feature type="transmembrane region" description="Helical" evidence="8">
    <location>
        <begin position="212"/>
        <end position="231"/>
    </location>
</feature>
<keyword evidence="2 8" id="KW-0812">Transmembrane</keyword>
<dbReference type="InterPro" id="IPR003593">
    <property type="entry name" value="AAA+_ATPase"/>
</dbReference>
<feature type="transmembrane region" description="Helical" evidence="8">
    <location>
        <begin position="316"/>
        <end position="333"/>
    </location>
</feature>
<dbReference type="PANTHER" id="PTHR24221">
    <property type="entry name" value="ATP-BINDING CASSETTE SUB-FAMILY B"/>
    <property type="match status" value="1"/>
</dbReference>
<dbReference type="GO" id="GO:0008233">
    <property type="term" value="F:peptidase activity"/>
    <property type="evidence" value="ECO:0007669"/>
    <property type="project" value="InterPro"/>
</dbReference>
<dbReference type="EMBL" id="CP060052">
    <property type="protein sequence ID" value="QNE06743.1"/>
    <property type="molecule type" value="Genomic_DNA"/>
</dbReference>
<evidence type="ECO:0000256" key="1">
    <source>
        <dbReference type="ARBA" id="ARBA00004651"/>
    </source>
</evidence>
<dbReference type="GO" id="GO:0140359">
    <property type="term" value="F:ABC-type transporter activity"/>
    <property type="evidence" value="ECO:0007669"/>
    <property type="project" value="InterPro"/>
</dbReference>
<dbReference type="SUPFAM" id="SSF90123">
    <property type="entry name" value="ABC transporter transmembrane region"/>
    <property type="match status" value="1"/>
</dbReference>
<feature type="region of interest" description="Disordered" evidence="7">
    <location>
        <begin position="1"/>
        <end position="21"/>
    </location>
</feature>
<dbReference type="SMART" id="SM00382">
    <property type="entry name" value="AAA"/>
    <property type="match status" value="1"/>
</dbReference>
<dbReference type="GO" id="GO:0034040">
    <property type="term" value="F:ATPase-coupled lipid transmembrane transporter activity"/>
    <property type="evidence" value="ECO:0007669"/>
    <property type="project" value="TreeGrafter"/>
</dbReference>
<dbReference type="InterPro" id="IPR005074">
    <property type="entry name" value="Peptidase_C39"/>
</dbReference>
<gene>
    <name evidence="12" type="ORF">H4O24_12795</name>
</gene>
<evidence type="ECO:0000259" key="11">
    <source>
        <dbReference type="PROSITE" id="PS50990"/>
    </source>
</evidence>
<feature type="domain" description="ABC transmembrane type-1" evidence="10">
    <location>
        <begin position="180"/>
        <end position="458"/>
    </location>
</feature>
<accession>A0A7G6VYC8</accession>
<dbReference type="Pfam" id="PF00664">
    <property type="entry name" value="ABC_membrane"/>
    <property type="match status" value="1"/>
</dbReference>
<evidence type="ECO:0000259" key="9">
    <source>
        <dbReference type="PROSITE" id="PS50893"/>
    </source>
</evidence>
<evidence type="ECO:0000256" key="5">
    <source>
        <dbReference type="ARBA" id="ARBA00022989"/>
    </source>
</evidence>
<dbReference type="GO" id="GO:0006508">
    <property type="term" value="P:proteolysis"/>
    <property type="evidence" value="ECO:0007669"/>
    <property type="project" value="InterPro"/>
</dbReference>
<evidence type="ECO:0000313" key="13">
    <source>
        <dbReference type="Proteomes" id="UP000515297"/>
    </source>
</evidence>
<dbReference type="Gene3D" id="3.40.50.300">
    <property type="entry name" value="P-loop containing nucleotide triphosphate hydrolases"/>
    <property type="match status" value="1"/>
</dbReference>
<evidence type="ECO:0000256" key="6">
    <source>
        <dbReference type="ARBA" id="ARBA00023136"/>
    </source>
</evidence>
<feature type="domain" description="Peptidase C39" evidence="11">
    <location>
        <begin position="20"/>
        <end position="143"/>
    </location>
</feature>
<dbReference type="PANTHER" id="PTHR24221:SF248">
    <property type="entry name" value="ABC TRANSPORTER TRANSMEMBRANE REGION"/>
    <property type="match status" value="1"/>
</dbReference>
<feature type="domain" description="ABC transporter" evidence="9">
    <location>
        <begin position="492"/>
        <end position="723"/>
    </location>
</feature>
<evidence type="ECO:0000259" key="10">
    <source>
        <dbReference type="PROSITE" id="PS50929"/>
    </source>
</evidence>
<dbReference type="NCBIfam" id="TIGR03375">
    <property type="entry name" value="type_I_sec_LssB"/>
    <property type="match status" value="1"/>
</dbReference>
<dbReference type="GO" id="GO:0005886">
    <property type="term" value="C:plasma membrane"/>
    <property type="evidence" value="ECO:0007669"/>
    <property type="project" value="UniProtKB-SubCell"/>
</dbReference>
<protein>
    <submittedName>
        <fullName evidence="12">Type I secretion system permease/ATPase</fullName>
    </submittedName>
</protein>
<dbReference type="Gene3D" id="3.90.70.10">
    <property type="entry name" value="Cysteine proteinases"/>
    <property type="match status" value="1"/>
</dbReference>
<proteinExistence type="predicted"/>
<dbReference type="CDD" id="cd18587">
    <property type="entry name" value="ABC_6TM_LapB_like"/>
    <property type="match status" value="1"/>
</dbReference>
<dbReference type="Proteomes" id="UP000515297">
    <property type="component" value="Chromosome"/>
</dbReference>
<evidence type="ECO:0000256" key="8">
    <source>
        <dbReference type="SAM" id="Phobius"/>
    </source>
</evidence>
<feature type="transmembrane region" description="Helical" evidence="8">
    <location>
        <begin position="286"/>
        <end position="310"/>
    </location>
</feature>
<dbReference type="Gene3D" id="1.20.1560.10">
    <property type="entry name" value="ABC transporter type 1, transmembrane domain"/>
    <property type="match status" value="1"/>
</dbReference>
<dbReference type="InterPro" id="IPR036640">
    <property type="entry name" value="ABC1_TM_sf"/>
</dbReference>
<evidence type="ECO:0000256" key="3">
    <source>
        <dbReference type="ARBA" id="ARBA00022741"/>
    </source>
</evidence>
<dbReference type="AlphaFoldDB" id="A0A7G6VYC8"/>
<keyword evidence="4" id="KW-0067">ATP-binding</keyword>
<dbReference type="InterPro" id="IPR011527">
    <property type="entry name" value="ABC1_TM_dom"/>
</dbReference>
<dbReference type="InterPro" id="IPR039421">
    <property type="entry name" value="Type_1_exporter"/>
</dbReference>